<dbReference type="SUPFAM" id="SSF52833">
    <property type="entry name" value="Thioredoxin-like"/>
    <property type="match status" value="1"/>
</dbReference>
<protein>
    <submittedName>
        <fullName evidence="2">Glutathione S-transferase</fullName>
    </submittedName>
</protein>
<dbReference type="SUPFAM" id="SSF47616">
    <property type="entry name" value="GST C-terminal domain-like"/>
    <property type="match status" value="1"/>
</dbReference>
<accession>A0A2A4WX43</accession>
<dbReference type="GO" id="GO:0016740">
    <property type="term" value="F:transferase activity"/>
    <property type="evidence" value="ECO:0007669"/>
    <property type="project" value="UniProtKB-KW"/>
</dbReference>
<dbReference type="InterPro" id="IPR036249">
    <property type="entry name" value="Thioredoxin-like_sf"/>
</dbReference>
<name>A0A2A4WX43_9GAMM</name>
<dbReference type="InterPro" id="IPR036282">
    <property type="entry name" value="Glutathione-S-Trfase_C_sf"/>
</dbReference>
<dbReference type="EMBL" id="NVUL01000092">
    <property type="protein sequence ID" value="PCI74806.1"/>
    <property type="molecule type" value="Genomic_DNA"/>
</dbReference>
<dbReference type="AlphaFoldDB" id="A0A2A4WX43"/>
<dbReference type="InterPro" id="IPR040079">
    <property type="entry name" value="Glutathione_S-Trfase"/>
</dbReference>
<reference evidence="3" key="1">
    <citation type="submission" date="2017-08" db="EMBL/GenBank/DDBJ databases">
        <title>A dynamic microbial community with high functional redundancy inhabits the cold, oxic subseafloor aquifer.</title>
        <authorList>
            <person name="Tully B.J."/>
            <person name="Wheat C.G."/>
            <person name="Glazer B.T."/>
            <person name="Huber J.A."/>
        </authorList>
    </citation>
    <scope>NUCLEOTIDE SEQUENCE [LARGE SCALE GENOMIC DNA]</scope>
</reference>
<evidence type="ECO:0000313" key="2">
    <source>
        <dbReference type="EMBL" id="PCI74806.1"/>
    </source>
</evidence>
<dbReference type="Proteomes" id="UP000218767">
    <property type="component" value="Unassembled WGS sequence"/>
</dbReference>
<dbReference type="Gene3D" id="1.20.1050.10">
    <property type="match status" value="1"/>
</dbReference>
<proteinExistence type="predicted"/>
<dbReference type="PANTHER" id="PTHR44051:SF9">
    <property type="entry name" value="GLUTATHIONE S-TRANSFERASE 1"/>
    <property type="match status" value="1"/>
</dbReference>
<keyword evidence="2" id="KW-0808">Transferase</keyword>
<dbReference type="SFLD" id="SFLDS00019">
    <property type="entry name" value="Glutathione_Transferase_(cytos"/>
    <property type="match status" value="1"/>
</dbReference>
<organism evidence="2 3">
    <name type="scientific">SAR86 cluster bacterium</name>
    <dbReference type="NCBI Taxonomy" id="2030880"/>
    <lineage>
        <taxon>Bacteria</taxon>
        <taxon>Pseudomonadati</taxon>
        <taxon>Pseudomonadota</taxon>
        <taxon>Gammaproteobacteria</taxon>
        <taxon>SAR86 cluster</taxon>
    </lineage>
</organism>
<comment type="caution">
    <text evidence="2">The sequence shown here is derived from an EMBL/GenBank/DDBJ whole genome shotgun (WGS) entry which is preliminary data.</text>
</comment>
<evidence type="ECO:0000313" key="3">
    <source>
        <dbReference type="Proteomes" id="UP000218767"/>
    </source>
</evidence>
<dbReference type="Gene3D" id="3.40.30.10">
    <property type="entry name" value="Glutaredoxin"/>
    <property type="match status" value="1"/>
</dbReference>
<dbReference type="PANTHER" id="PTHR44051">
    <property type="entry name" value="GLUTATHIONE S-TRANSFERASE-RELATED"/>
    <property type="match status" value="1"/>
</dbReference>
<dbReference type="SFLD" id="SFLDG01150">
    <property type="entry name" value="Main.1:_Beta-like"/>
    <property type="match status" value="1"/>
</dbReference>
<dbReference type="InterPro" id="IPR004045">
    <property type="entry name" value="Glutathione_S-Trfase_N"/>
</dbReference>
<feature type="domain" description="GST N-terminal" evidence="1">
    <location>
        <begin position="1"/>
        <end position="81"/>
    </location>
</feature>
<dbReference type="Pfam" id="PF02798">
    <property type="entry name" value="GST_N"/>
    <property type="match status" value="1"/>
</dbReference>
<gene>
    <name evidence="2" type="ORF">COB20_14415</name>
</gene>
<dbReference type="SFLD" id="SFLDG00358">
    <property type="entry name" value="Main_(cytGST)"/>
    <property type="match status" value="1"/>
</dbReference>
<sequence length="205" mass="23358">MILLHHLRIGRSLFTVWQLEELGIEYGLKVYHRHPETFLAPPELKAVHPLGKSPVLEDGDLLLSESSAITTYLLEKFDTENKFSPPREDIANWANFTQWLHYPEGSVFCPLLVKMLLLRSKQPHITLTPYSERETALHLSHIANQLGDNENILGDKFTAADFGMTYVVSLAKRLGLLDSYTSLNDYLERNLARPAFKQAVEKAVE</sequence>
<evidence type="ECO:0000259" key="1">
    <source>
        <dbReference type="PROSITE" id="PS50404"/>
    </source>
</evidence>
<dbReference type="CDD" id="cd03046">
    <property type="entry name" value="GST_N_GTT1_like"/>
    <property type="match status" value="1"/>
</dbReference>
<dbReference type="PROSITE" id="PS50404">
    <property type="entry name" value="GST_NTER"/>
    <property type="match status" value="1"/>
</dbReference>